<evidence type="ECO:0000313" key="2">
    <source>
        <dbReference type="Proteomes" id="UP001530377"/>
    </source>
</evidence>
<keyword evidence="2" id="KW-1185">Reference proteome</keyword>
<name>A0ABD3R4X9_9STRA</name>
<comment type="caution">
    <text evidence="1">The sequence shown here is derived from an EMBL/GenBank/DDBJ whole genome shotgun (WGS) entry which is preliminary data.</text>
</comment>
<feature type="non-terminal residue" evidence="1">
    <location>
        <position position="1"/>
    </location>
</feature>
<accession>A0ABD3R4X9</accession>
<evidence type="ECO:0000313" key="1">
    <source>
        <dbReference type="EMBL" id="KAL3807829.1"/>
    </source>
</evidence>
<sequence length="370" mass="40579">PKIPNVEDGTKYCGKSYEHASTTCTQPCPHGRLSRRYVVLRAYSLRGKKSFYCGLSWNNAASSCQLPCPTGRDDECPTGTHCYAYTTCDKTQTFMCGTTFEEASTLCNKPCPSGKSTDCPVNMSCFTHTTCRNSGGDSNSSPTPRMRILPRMAMTRMIRQVLPKITETEIKQFLPKITEMVSRQFLPKVMKMESRLSPVMKEPSIPPPTATPEEYTPGDSYYCGTSFLDASMQCTHPCPSRSDSECPHGEQCYGNTPCPTRDTYYCGANLNEASSMCNFPCPWGKSADCPTGLSCFAFTTCADKDTFYCGNNFVEAGSNCDHPCPSGLSSECPENLTCFAHTQCAKEAMVAEAPKGPAESNFMRNAIGLF</sequence>
<protein>
    <submittedName>
        <fullName evidence="1">Uncharacterized protein</fullName>
    </submittedName>
</protein>
<reference evidence="1 2" key="1">
    <citation type="submission" date="2024-10" db="EMBL/GenBank/DDBJ databases">
        <title>Updated reference genomes for cyclostephanoid diatoms.</title>
        <authorList>
            <person name="Roberts W.R."/>
            <person name="Alverson A.J."/>
        </authorList>
    </citation>
    <scope>NUCLEOTIDE SEQUENCE [LARGE SCALE GENOMIC DNA]</scope>
    <source>
        <strain evidence="1 2">AJA228-03</strain>
    </source>
</reference>
<dbReference type="Proteomes" id="UP001530377">
    <property type="component" value="Unassembled WGS sequence"/>
</dbReference>
<dbReference type="EMBL" id="JALLPB020000579">
    <property type="protein sequence ID" value="KAL3807829.1"/>
    <property type="molecule type" value="Genomic_DNA"/>
</dbReference>
<gene>
    <name evidence="1" type="ORF">ACHAXA_002149</name>
</gene>
<organism evidence="1 2">
    <name type="scientific">Cyclostephanos tholiformis</name>
    <dbReference type="NCBI Taxonomy" id="382380"/>
    <lineage>
        <taxon>Eukaryota</taxon>
        <taxon>Sar</taxon>
        <taxon>Stramenopiles</taxon>
        <taxon>Ochrophyta</taxon>
        <taxon>Bacillariophyta</taxon>
        <taxon>Coscinodiscophyceae</taxon>
        <taxon>Thalassiosirophycidae</taxon>
        <taxon>Stephanodiscales</taxon>
        <taxon>Stephanodiscaceae</taxon>
        <taxon>Cyclostephanos</taxon>
    </lineage>
</organism>
<dbReference type="AlphaFoldDB" id="A0ABD3R4X9"/>
<proteinExistence type="predicted"/>